<feature type="region of interest" description="Disordered" evidence="1">
    <location>
        <begin position="1"/>
        <end position="31"/>
    </location>
</feature>
<accession>A0A392VI74</accession>
<feature type="compositionally biased region" description="Basic and acidic residues" evidence="1">
    <location>
        <begin position="1"/>
        <end position="15"/>
    </location>
</feature>
<evidence type="ECO:0000313" key="2">
    <source>
        <dbReference type="EMBL" id="MCI86661.1"/>
    </source>
</evidence>
<proteinExistence type="predicted"/>
<sequence length="58" mass="6727">MDYEANLHEAQRQADVEDIPNGFNNAMPHGPEMECFPTPQYDENVLAEMVWRMDLSTQ</sequence>
<reference evidence="2 3" key="1">
    <citation type="journal article" date="2018" name="Front. Plant Sci.">
        <title>Red Clover (Trifolium pratense) and Zigzag Clover (T. medium) - A Picture of Genomic Similarities and Differences.</title>
        <authorList>
            <person name="Dluhosova J."/>
            <person name="Istvanek J."/>
            <person name="Nedelnik J."/>
            <person name="Repkova J."/>
        </authorList>
    </citation>
    <scope>NUCLEOTIDE SEQUENCE [LARGE SCALE GENOMIC DNA]</scope>
    <source>
        <strain evidence="3">cv. 10/8</strain>
        <tissue evidence="2">Leaf</tissue>
    </source>
</reference>
<feature type="non-terminal residue" evidence="2">
    <location>
        <position position="58"/>
    </location>
</feature>
<evidence type="ECO:0000256" key="1">
    <source>
        <dbReference type="SAM" id="MobiDB-lite"/>
    </source>
</evidence>
<name>A0A392VI74_9FABA</name>
<comment type="caution">
    <text evidence="2">The sequence shown here is derived from an EMBL/GenBank/DDBJ whole genome shotgun (WGS) entry which is preliminary data.</text>
</comment>
<dbReference type="EMBL" id="LXQA011146638">
    <property type="protein sequence ID" value="MCI86661.1"/>
    <property type="molecule type" value="Genomic_DNA"/>
</dbReference>
<keyword evidence="3" id="KW-1185">Reference proteome</keyword>
<dbReference type="Proteomes" id="UP000265520">
    <property type="component" value="Unassembled WGS sequence"/>
</dbReference>
<dbReference type="AlphaFoldDB" id="A0A392VI74"/>
<evidence type="ECO:0000313" key="3">
    <source>
        <dbReference type="Proteomes" id="UP000265520"/>
    </source>
</evidence>
<protein>
    <submittedName>
        <fullName evidence="2">Uncharacterized protein</fullName>
    </submittedName>
</protein>
<organism evidence="2 3">
    <name type="scientific">Trifolium medium</name>
    <dbReference type="NCBI Taxonomy" id="97028"/>
    <lineage>
        <taxon>Eukaryota</taxon>
        <taxon>Viridiplantae</taxon>
        <taxon>Streptophyta</taxon>
        <taxon>Embryophyta</taxon>
        <taxon>Tracheophyta</taxon>
        <taxon>Spermatophyta</taxon>
        <taxon>Magnoliopsida</taxon>
        <taxon>eudicotyledons</taxon>
        <taxon>Gunneridae</taxon>
        <taxon>Pentapetalae</taxon>
        <taxon>rosids</taxon>
        <taxon>fabids</taxon>
        <taxon>Fabales</taxon>
        <taxon>Fabaceae</taxon>
        <taxon>Papilionoideae</taxon>
        <taxon>50 kb inversion clade</taxon>
        <taxon>NPAAA clade</taxon>
        <taxon>Hologalegina</taxon>
        <taxon>IRL clade</taxon>
        <taxon>Trifolieae</taxon>
        <taxon>Trifolium</taxon>
    </lineage>
</organism>